<keyword evidence="7" id="KW-0479">Metal-binding</keyword>
<dbReference type="GO" id="GO:0046872">
    <property type="term" value="F:metal ion binding"/>
    <property type="evidence" value="ECO:0007669"/>
    <property type="project" value="UniProtKB-KW"/>
</dbReference>
<evidence type="ECO:0000256" key="4">
    <source>
        <dbReference type="ARBA" id="ARBA00012358"/>
    </source>
</evidence>
<dbReference type="GO" id="GO:0103012">
    <property type="term" value="F:ferredoxin-thioredoxin reductase activity"/>
    <property type="evidence" value="ECO:0007669"/>
    <property type="project" value="UniProtKB-EC"/>
</dbReference>
<dbReference type="Gene3D" id="3.90.460.10">
    <property type="entry name" value="Ferredoxin thioredoxin reductase catalytic beta subunit"/>
    <property type="match status" value="1"/>
</dbReference>
<keyword evidence="6" id="KW-0004">4Fe-4S</keyword>
<dbReference type="EMBL" id="JBBWWQ010000019">
    <property type="protein sequence ID" value="KAK8918257.1"/>
    <property type="molecule type" value="Genomic_DNA"/>
</dbReference>
<organism evidence="16 17">
    <name type="scientific">Platanthera zijinensis</name>
    <dbReference type="NCBI Taxonomy" id="2320716"/>
    <lineage>
        <taxon>Eukaryota</taxon>
        <taxon>Viridiplantae</taxon>
        <taxon>Streptophyta</taxon>
        <taxon>Embryophyta</taxon>
        <taxon>Tracheophyta</taxon>
        <taxon>Spermatophyta</taxon>
        <taxon>Magnoliopsida</taxon>
        <taxon>Liliopsida</taxon>
        <taxon>Asparagales</taxon>
        <taxon>Orchidaceae</taxon>
        <taxon>Orchidoideae</taxon>
        <taxon>Orchideae</taxon>
        <taxon>Orchidinae</taxon>
        <taxon>Platanthera</taxon>
    </lineage>
</organism>
<evidence type="ECO:0000256" key="3">
    <source>
        <dbReference type="ARBA" id="ARBA00007941"/>
    </source>
</evidence>
<evidence type="ECO:0000256" key="11">
    <source>
        <dbReference type="ARBA" id="ARBA00023157"/>
    </source>
</evidence>
<evidence type="ECO:0000256" key="2">
    <source>
        <dbReference type="ARBA" id="ARBA00003945"/>
    </source>
</evidence>
<evidence type="ECO:0000256" key="5">
    <source>
        <dbReference type="ARBA" id="ARBA00018993"/>
    </source>
</evidence>
<name>A0AAP0FVS3_9ASPA</name>
<evidence type="ECO:0000259" key="15">
    <source>
        <dbReference type="Pfam" id="PF07727"/>
    </source>
</evidence>
<dbReference type="Pfam" id="PF07727">
    <property type="entry name" value="RVT_2"/>
    <property type="match status" value="1"/>
</dbReference>
<keyword evidence="17" id="KW-1185">Reference proteome</keyword>
<evidence type="ECO:0000256" key="6">
    <source>
        <dbReference type="ARBA" id="ARBA00022485"/>
    </source>
</evidence>
<keyword evidence="9" id="KW-0408">Iron</keyword>
<dbReference type="GO" id="GO:0051539">
    <property type="term" value="F:4 iron, 4 sulfur cluster binding"/>
    <property type="evidence" value="ECO:0007669"/>
    <property type="project" value="UniProtKB-KW"/>
</dbReference>
<keyword evidence="11" id="KW-1015">Disulfide bond</keyword>
<feature type="domain" description="Reverse transcriptase Ty1/copia-type" evidence="15">
    <location>
        <begin position="49"/>
        <end position="116"/>
    </location>
</feature>
<comment type="cofactor">
    <cofactor evidence="1">
        <name>[4Fe-4S] cluster</name>
        <dbReference type="ChEBI" id="CHEBI:49883"/>
    </cofactor>
</comment>
<evidence type="ECO:0000256" key="12">
    <source>
        <dbReference type="ARBA" id="ARBA00026011"/>
    </source>
</evidence>
<dbReference type="SUPFAM" id="SSF56672">
    <property type="entry name" value="DNA/RNA polymerases"/>
    <property type="match status" value="1"/>
</dbReference>
<evidence type="ECO:0000256" key="7">
    <source>
        <dbReference type="ARBA" id="ARBA00022723"/>
    </source>
</evidence>
<evidence type="ECO:0000256" key="10">
    <source>
        <dbReference type="ARBA" id="ARBA00023014"/>
    </source>
</evidence>
<dbReference type="AlphaFoldDB" id="A0AAP0FVS3"/>
<evidence type="ECO:0000313" key="16">
    <source>
        <dbReference type="EMBL" id="KAK8918257.1"/>
    </source>
</evidence>
<evidence type="ECO:0000256" key="13">
    <source>
        <dbReference type="ARBA" id="ARBA00030295"/>
    </source>
</evidence>
<keyword evidence="8" id="KW-0560">Oxidoreductase</keyword>
<dbReference type="PANTHER" id="PTHR35113:SF1">
    <property type="entry name" value="FERREDOXIN-THIOREDOXIN REDUCTASE CATALYTIC CHAIN, CHLOROPLASTIC"/>
    <property type="match status" value="1"/>
</dbReference>
<comment type="subunit">
    <text evidence="12">Heterodimer of subunit A (variable subunit) and subunit B (catalytic subunit). Heterodimeric FTR forms a complex with ferredoxin and thioredoxin.</text>
</comment>
<evidence type="ECO:0000256" key="8">
    <source>
        <dbReference type="ARBA" id="ARBA00023002"/>
    </source>
</evidence>
<keyword evidence="10" id="KW-0411">Iron-sulfur</keyword>
<evidence type="ECO:0000256" key="14">
    <source>
        <dbReference type="ARBA" id="ARBA00048150"/>
    </source>
</evidence>
<dbReference type="InterPro" id="IPR004209">
    <property type="entry name" value="FTR_bsu"/>
</dbReference>
<dbReference type="InterPro" id="IPR013103">
    <property type="entry name" value="RVT_2"/>
</dbReference>
<evidence type="ECO:0000256" key="9">
    <source>
        <dbReference type="ARBA" id="ARBA00023004"/>
    </source>
</evidence>
<dbReference type="InterPro" id="IPR043502">
    <property type="entry name" value="DNA/RNA_pol_sf"/>
</dbReference>
<protein>
    <recommendedName>
        <fullName evidence="5">Ferredoxin-thioredoxin reductase catalytic chain, chloroplastic</fullName>
        <ecNumber evidence="4">1.8.7.2</ecNumber>
    </recommendedName>
    <alternativeName>
        <fullName evidence="13">Ferredoxin-thioredoxin reductase subunit B</fullName>
    </alternativeName>
</protein>
<dbReference type="Proteomes" id="UP001418222">
    <property type="component" value="Unassembled WGS sequence"/>
</dbReference>
<sequence>MAFHHLTPIHQAFVASLSSVVIPNTWLEALGFPAWTRAMKEEMSALDKNHTWDVASLHLGKKAIGSRWMFSVKQNQEGKVERYKARLVAQGYTQTQGVDYQETFAPVAKMDYIRRLDHGIVVLIVYVDDIAITGSDLEEIVNLKSLLFAEFEVKNLGKLRYFLGIEVTRSDQGIFISQRKYVLDLLQETRMFGYVPTNTPIEETHGSCEDSGSDQTDVTRYQRLVGKLIYLSYTCPDITYAVEILSRYMHAPRIRHQEAAYRVTVFEESPWSWSSILEERSGLADHKETLGAPLCPCRHYDDKAAEVAQGFWNCPCVPMRERWPTSISQEVTHPRTTLTGARLTLEFPTQL</sequence>
<dbReference type="SUPFAM" id="SSF57662">
    <property type="entry name" value="Ferredoxin thioredoxin reductase (FTR), catalytic beta chain"/>
    <property type="match status" value="1"/>
</dbReference>
<comment type="catalytic activity">
    <reaction evidence="14">
        <text>[thioredoxin]-disulfide + 2 reduced [2Fe-2S]-[ferredoxin] + 2 H(+) = [thioredoxin]-dithiol + 2 oxidized [2Fe-2S]-[ferredoxin]</text>
        <dbReference type="Rhea" id="RHEA:42336"/>
        <dbReference type="Rhea" id="RHEA-COMP:10000"/>
        <dbReference type="Rhea" id="RHEA-COMP:10001"/>
        <dbReference type="Rhea" id="RHEA-COMP:10698"/>
        <dbReference type="Rhea" id="RHEA-COMP:10700"/>
        <dbReference type="ChEBI" id="CHEBI:15378"/>
        <dbReference type="ChEBI" id="CHEBI:29950"/>
        <dbReference type="ChEBI" id="CHEBI:33737"/>
        <dbReference type="ChEBI" id="CHEBI:33738"/>
        <dbReference type="ChEBI" id="CHEBI:50058"/>
        <dbReference type="EC" id="1.8.7.2"/>
    </reaction>
</comment>
<dbReference type="PANTHER" id="PTHR35113">
    <property type="entry name" value="FERREDOXIN-THIOREDOXIN REDUCTASE CATALYTIC CHAIN, CHLOROPLASTIC"/>
    <property type="match status" value="1"/>
</dbReference>
<dbReference type="EC" id="1.8.7.2" evidence="4"/>
<reference evidence="16 17" key="1">
    <citation type="journal article" date="2022" name="Nat. Plants">
        <title>Genomes of leafy and leafless Platanthera orchids illuminate the evolution of mycoheterotrophy.</title>
        <authorList>
            <person name="Li M.H."/>
            <person name="Liu K.W."/>
            <person name="Li Z."/>
            <person name="Lu H.C."/>
            <person name="Ye Q.L."/>
            <person name="Zhang D."/>
            <person name="Wang J.Y."/>
            <person name="Li Y.F."/>
            <person name="Zhong Z.M."/>
            <person name="Liu X."/>
            <person name="Yu X."/>
            <person name="Liu D.K."/>
            <person name="Tu X.D."/>
            <person name="Liu B."/>
            <person name="Hao Y."/>
            <person name="Liao X.Y."/>
            <person name="Jiang Y.T."/>
            <person name="Sun W.H."/>
            <person name="Chen J."/>
            <person name="Chen Y.Q."/>
            <person name="Ai Y."/>
            <person name="Zhai J.W."/>
            <person name="Wu S.S."/>
            <person name="Zhou Z."/>
            <person name="Hsiao Y.Y."/>
            <person name="Wu W.L."/>
            <person name="Chen Y.Y."/>
            <person name="Lin Y.F."/>
            <person name="Hsu J.L."/>
            <person name="Li C.Y."/>
            <person name="Wang Z.W."/>
            <person name="Zhao X."/>
            <person name="Zhong W.Y."/>
            <person name="Ma X.K."/>
            <person name="Ma L."/>
            <person name="Huang J."/>
            <person name="Chen G.Z."/>
            <person name="Huang M.Z."/>
            <person name="Huang L."/>
            <person name="Peng D.H."/>
            <person name="Luo Y.B."/>
            <person name="Zou S.Q."/>
            <person name="Chen S.P."/>
            <person name="Lan S."/>
            <person name="Tsai W.C."/>
            <person name="Van de Peer Y."/>
            <person name="Liu Z.J."/>
        </authorList>
    </citation>
    <scope>NUCLEOTIDE SEQUENCE [LARGE SCALE GENOMIC DNA]</scope>
    <source>
        <strain evidence="16">Lor287</strain>
    </source>
</reference>
<accession>A0AAP0FVS3</accession>
<evidence type="ECO:0000256" key="1">
    <source>
        <dbReference type="ARBA" id="ARBA00001966"/>
    </source>
</evidence>
<comment type="function">
    <text evidence="2">Catalytic subunit of the ferredoxin-thioredoxin reductase (FTR), which catalyzes the two-electron reduction of thioredoxins by the electrons provided by reduced ferredoxin.</text>
</comment>
<dbReference type="InterPro" id="IPR036644">
    <property type="entry name" value="FTR_bsu_sf"/>
</dbReference>
<comment type="caution">
    <text evidence="16">The sequence shown here is derived from an EMBL/GenBank/DDBJ whole genome shotgun (WGS) entry which is preliminary data.</text>
</comment>
<proteinExistence type="inferred from homology"/>
<dbReference type="GO" id="GO:0016730">
    <property type="term" value="F:oxidoreductase activity, acting on iron-sulfur proteins as donors"/>
    <property type="evidence" value="ECO:0007669"/>
    <property type="project" value="InterPro"/>
</dbReference>
<comment type="similarity">
    <text evidence="3">Belongs to the ferredoxin thioredoxin reductase beta subunit family.</text>
</comment>
<gene>
    <name evidence="16" type="ORF">KSP39_PZI021090</name>
</gene>
<evidence type="ECO:0000313" key="17">
    <source>
        <dbReference type="Proteomes" id="UP001418222"/>
    </source>
</evidence>
<dbReference type="Pfam" id="PF02943">
    <property type="entry name" value="FeThRed_B"/>
    <property type="match status" value="1"/>
</dbReference>